<evidence type="ECO:0000313" key="3">
    <source>
        <dbReference type="Proteomes" id="UP000051952"/>
    </source>
</evidence>
<feature type="region of interest" description="Disordered" evidence="1">
    <location>
        <begin position="1"/>
        <end position="59"/>
    </location>
</feature>
<dbReference type="OrthoDB" id="246619at2759"/>
<keyword evidence="3" id="KW-1185">Reference proteome</keyword>
<feature type="compositionally biased region" description="Low complexity" evidence="1">
    <location>
        <begin position="40"/>
        <end position="55"/>
    </location>
</feature>
<dbReference type="Proteomes" id="UP000051952">
    <property type="component" value="Unassembled WGS sequence"/>
</dbReference>
<sequence>MSSHDIHQQTVLSNQNNNGSSGGGAPPSHHQPTSSGAGGAAASSSNNASSGLLGSRQPPRNSEESLLLALVTKCPAEWQVLAEFLRMATPIMQKHPAYDARLGALGFLERHNTYFQLADGKIRVRPFYCAPNSLDVWDATTSAHPHIIAKVLAALPTSPSVSPSPAGDNQPSVETGTLQALLTEDEKLTVRQSSKSFARFLRMHGKLLVVSSDNTRVRHFVPDNEPCADHVAARRLEADSLNPNDPVLQIPATMNDNAMSYEDAVYSVRELYDALPLVQAVVLKDLLALVPNVIRQSLPSTVEEMRALMLRYPEYFACWAYPDDPTQLVVQRAKLVTSDISKEDLVRAVLPLIPQGGLDAEKLMRRVPLPVQRYFYKYGLERMLKEHMADYVLVVNHKVLKTC</sequence>
<dbReference type="VEuPathDB" id="TriTrypDB:BSAL_47670"/>
<accession>A0A0S4JS39</accession>
<proteinExistence type="predicted"/>
<dbReference type="OMA" id="NEPCADH"/>
<name>A0A0S4JS39_BODSA</name>
<reference evidence="3" key="1">
    <citation type="submission" date="2015-09" db="EMBL/GenBank/DDBJ databases">
        <authorList>
            <consortium name="Pathogen Informatics"/>
        </authorList>
    </citation>
    <scope>NUCLEOTIDE SEQUENCE [LARGE SCALE GENOMIC DNA]</scope>
    <source>
        <strain evidence="3">Lake Konstanz</strain>
    </source>
</reference>
<evidence type="ECO:0000313" key="2">
    <source>
        <dbReference type="EMBL" id="CUG94335.1"/>
    </source>
</evidence>
<protein>
    <submittedName>
        <fullName evidence="2">Uncharacterized protein</fullName>
    </submittedName>
</protein>
<evidence type="ECO:0000256" key="1">
    <source>
        <dbReference type="SAM" id="MobiDB-lite"/>
    </source>
</evidence>
<dbReference type="AlphaFoldDB" id="A0A0S4JS39"/>
<organism evidence="2 3">
    <name type="scientific">Bodo saltans</name>
    <name type="common">Flagellated protozoan</name>
    <dbReference type="NCBI Taxonomy" id="75058"/>
    <lineage>
        <taxon>Eukaryota</taxon>
        <taxon>Discoba</taxon>
        <taxon>Euglenozoa</taxon>
        <taxon>Kinetoplastea</taxon>
        <taxon>Metakinetoplastina</taxon>
        <taxon>Eubodonida</taxon>
        <taxon>Bodonidae</taxon>
        <taxon>Bodo</taxon>
    </lineage>
</organism>
<gene>
    <name evidence="2" type="ORF">BSAL_47670</name>
</gene>
<dbReference type="EMBL" id="CYKH01002236">
    <property type="protein sequence ID" value="CUG94335.1"/>
    <property type="molecule type" value="Genomic_DNA"/>
</dbReference>